<evidence type="ECO:0000256" key="1">
    <source>
        <dbReference type="SAM" id="Phobius"/>
    </source>
</evidence>
<sequence length="243" mass="26208">MRWADRHAHRRTDRVRLTGRQWLGLVVFAAVAVVVAFGVGPVREPHPVPAAQVDAARRAFDGLRVIGARPPHDSGYQREAFGSAWTDDTQAAGAGNGCDTRNDILARDVRVSGLTSASTCPRAVAAGVLTSPYTGRPVVFERGRGSSAIQIDHIVPLSYAWDMGASRWDADRRATFANDPSNLVAVDGASNQTKSDAEPARWMPTLRSFHCQYAVQFVTVLARYGLPVDAPSKTALGRALESC</sequence>
<keyword evidence="1" id="KW-1133">Transmembrane helix</keyword>
<keyword evidence="1" id="KW-0812">Transmembrane</keyword>
<evidence type="ECO:0000313" key="3">
    <source>
        <dbReference type="EMBL" id="GEE03568.1"/>
    </source>
</evidence>
<dbReference type="RefSeq" id="WP_161897066.1">
    <property type="nucleotide sequence ID" value="NZ_BJOV01000005.1"/>
</dbReference>
<dbReference type="Pfam" id="PF07510">
    <property type="entry name" value="GmrSD_C"/>
    <property type="match status" value="1"/>
</dbReference>
<reference evidence="4" key="1">
    <citation type="submission" date="2019-06" db="EMBL/GenBank/DDBJ databases">
        <title>Gordonia isolated from sludge of a wastewater treatment plant.</title>
        <authorList>
            <person name="Tamura T."/>
            <person name="Aoyama K."/>
            <person name="Kang Y."/>
            <person name="Saito S."/>
            <person name="Akiyama N."/>
            <person name="Yazawa K."/>
            <person name="Gonoi T."/>
            <person name="Mikami Y."/>
        </authorList>
    </citation>
    <scope>NUCLEOTIDE SEQUENCE [LARGE SCALE GENOMIC DNA]</scope>
    <source>
        <strain evidence="4">NBRC 107696</strain>
    </source>
</reference>
<keyword evidence="1" id="KW-0472">Membrane</keyword>
<dbReference type="Proteomes" id="UP000444960">
    <property type="component" value="Unassembled WGS sequence"/>
</dbReference>
<dbReference type="InterPro" id="IPR011089">
    <property type="entry name" value="GmrSD_C"/>
</dbReference>
<dbReference type="AlphaFoldDB" id="A0A7I9VDZ0"/>
<feature type="transmembrane region" description="Helical" evidence="1">
    <location>
        <begin position="21"/>
        <end position="40"/>
    </location>
</feature>
<organism evidence="3 4">
    <name type="scientific">Gordonia spumicola</name>
    <dbReference type="NCBI Taxonomy" id="589161"/>
    <lineage>
        <taxon>Bacteria</taxon>
        <taxon>Bacillati</taxon>
        <taxon>Actinomycetota</taxon>
        <taxon>Actinomycetes</taxon>
        <taxon>Mycobacteriales</taxon>
        <taxon>Gordoniaceae</taxon>
        <taxon>Gordonia</taxon>
    </lineage>
</organism>
<keyword evidence="4" id="KW-1185">Reference proteome</keyword>
<dbReference type="PANTHER" id="PTHR24094:SF15">
    <property type="entry name" value="AMP-DEPENDENT SYNTHETASE_LIGASE DOMAIN-CONTAINING PROTEIN-RELATED"/>
    <property type="match status" value="1"/>
</dbReference>
<evidence type="ECO:0000313" key="4">
    <source>
        <dbReference type="Proteomes" id="UP000444960"/>
    </source>
</evidence>
<accession>A0A7I9VDZ0</accession>
<gene>
    <name evidence="3" type="ORF">nbrc107696_40140</name>
</gene>
<proteinExistence type="predicted"/>
<dbReference type="Gene3D" id="1.10.30.50">
    <property type="match status" value="1"/>
</dbReference>
<feature type="domain" description="GmrSD restriction endonucleases C-terminal" evidence="2">
    <location>
        <begin position="99"/>
        <end position="236"/>
    </location>
</feature>
<comment type="caution">
    <text evidence="3">The sequence shown here is derived from an EMBL/GenBank/DDBJ whole genome shotgun (WGS) entry which is preliminary data.</text>
</comment>
<dbReference type="EMBL" id="BJOV01000005">
    <property type="protein sequence ID" value="GEE03568.1"/>
    <property type="molecule type" value="Genomic_DNA"/>
</dbReference>
<protein>
    <submittedName>
        <fullName evidence="3">Membrane protein</fullName>
    </submittedName>
</protein>
<evidence type="ECO:0000259" key="2">
    <source>
        <dbReference type="Pfam" id="PF07510"/>
    </source>
</evidence>
<dbReference type="OrthoDB" id="5196645at2"/>
<dbReference type="PANTHER" id="PTHR24094">
    <property type="entry name" value="SECRETED PROTEIN"/>
    <property type="match status" value="1"/>
</dbReference>
<name>A0A7I9VDZ0_9ACTN</name>